<accession>A0A0F4GE71</accession>
<dbReference type="PANTHER" id="PTHR12931:SF15">
    <property type="entry name" value="UBIQUITIN THIOESTERASE OTUBAIN-LIKE"/>
    <property type="match status" value="1"/>
</dbReference>
<feature type="compositionally biased region" description="Low complexity" evidence="7">
    <location>
        <begin position="622"/>
        <end position="636"/>
    </location>
</feature>
<comment type="caution">
    <text evidence="9">The sequence shown here is derived from an EMBL/GenBank/DDBJ whole genome shotgun (WGS) entry which is preliminary data.</text>
</comment>
<feature type="compositionally biased region" description="Low complexity" evidence="7">
    <location>
        <begin position="7"/>
        <end position="18"/>
    </location>
</feature>
<dbReference type="AlphaFoldDB" id="A0A0F4GE71"/>
<evidence type="ECO:0000256" key="1">
    <source>
        <dbReference type="ARBA" id="ARBA00000707"/>
    </source>
</evidence>
<feature type="region of interest" description="Disordered" evidence="7">
    <location>
        <begin position="63"/>
        <end position="95"/>
    </location>
</feature>
<feature type="region of interest" description="Disordered" evidence="7">
    <location>
        <begin position="494"/>
        <end position="531"/>
    </location>
</feature>
<dbReference type="GO" id="GO:0005634">
    <property type="term" value="C:nucleus"/>
    <property type="evidence" value="ECO:0007669"/>
    <property type="project" value="TreeGrafter"/>
</dbReference>
<evidence type="ECO:0000313" key="9">
    <source>
        <dbReference type="EMBL" id="KJX95272.1"/>
    </source>
</evidence>
<feature type="compositionally biased region" description="Low complexity" evidence="7">
    <location>
        <begin position="84"/>
        <end position="94"/>
    </location>
</feature>
<gene>
    <name evidence="9" type="ORF">TI39_contig4122g00009</name>
</gene>
<organism evidence="9 10">
    <name type="scientific">Zymoseptoria brevis</name>
    <dbReference type="NCBI Taxonomy" id="1047168"/>
    <lineage>
        <taxon>Eukaryota</taxon>
        <taxon>Fungi</taxon>
        <taxon>Dikarya</taxon>
        <taxon>Ascomycota</taxon>
        <taxon>Pezizomycotina</taxon>
        <taxon>Dothideomycetes</taxon>
        <taxon>Dothideomycetidae</taxon>
        <taxon>Mycosphaerellales</taxon>
        <taxon>Mycosphaerellaceae</taxon>
        <taxon>Zymoseptoria</taxon>
    </lineage>
</organism>
<evidence type="ECO:0000259" key="8">
    <source>
        <dbReference type="PROSITE" id="PS50802"/>
    </source>
</evidence>
<evidence type="ECO:0000256" key="6">
    <source>
        <dbReference type="ARBA" id="ARBA00022807"/>
    </source>
</evidence>
<dbReference type="InterPro" id="IPR042467">
    <property type="entry name" value="Peptidase_C65_otubain_sub2"/>
</dbReference>
<dbReference type="InterPro" id="IPR042468">
    <property type="entry name" value="Peptidase_C65_otubain_sub1"/>
</dbReference>
<evidence type="ECO:0000256" key="3">
    <source>
        <dbReference type="ARBA" id="ARBA00022670"/>
    </source>
</evidence>
<dbReference type="Gene3D" id="3.30.200.60">
    <property type="entry name" value="Peptidase C65 Otubain, subdomain 1"/>
    <property type="match status" value="1"/>
</dbReference>
<dbReference type="GO" id="GO:0071108">
    <property type="term" value="P:protein K48-linked deubiquitination"/>
    <property type="evidence" value="ECO:0007669"/>
    <property type="project" value="TreeGrafter"/>
</dbReference>
<keyword evidence="10" id="KW-1185">Reference proteome</keyword>
<dbReference type="EMBL" id="LAFY01004082">
    <property type="protein sequence ID" value="KJX95272.1"/>
    <property type="molecule type" value="Genomic_DNA"/>
</dbReference>
<name>A0A0F4GE71_9PEZI</name>
<dbReference type="EC" id="3.4.19.12" evidence="2"/>
<dbReference type="PROSITE" id="PS50802">
    <property type="entry name" value="OTU"/>
    <property type="match status" value="1"/>
</dbReference>
<dbReference type="InterPro" id="IPR003323">
    <property type="entry name" value="OTU_dom"/>
</dbReference>
<reference evidence="9 10" key="1">
    <citation type="submission" date="2015-03" db="EMBL/GenBank/DDBJ databases">
        <title>RNA-seq based gene annotation and comparative genomics of four Zymoseptoria species reveal species-specific pathogenicity related genes and transposable element activity.</title>
        <authorList>
            <person name="Grandaubert J."/>
            <person name="Bhattacharyya A."/>
            <person name="Stukenbrock E.H."/>
        </authorList>
    </citation>
    <scope>NUCLEOTIDE SEQUENCE [LARGE SCALE GENOMIC DNA]</scope>
    <source>
        <strain evidence="9 10">Zb18110</strain>
    </source>
</reference>
<dbReference type="Proteomes" id="UP000033647">
    <property type="component" value="Unassembled WGS sequence"/>
</dbReference>
<dbReference type="InterPro" id="IPR019400">
    <property type="entry name" value="Peptidase_C65_otubain"/>
</dbReference>
<feature type="region of interest" description="Disordered" evidence="7">
    <location>
        <begin position="1"/>
        <end position="21"/>
    </location>
</feature>
<keyword evidence="3" id="KW-0645">Protease</keyword>
<dbReference type="CDD" id="cd22749">
    <property type="entry name" value="Otubain_C65"/>
    <property type="match status" value="1"/>
</dbReference>
<protein>
    <recommendedName>
        <fullName evidence="2">ubiquitinyl hydrolase 1</fullName>
        <ecNumber evidence="2">3.4.19.12</ecNumber>
    </recommendedName>
</protein>
<dbReference type="Pfam" id="PF10275">
    <property type="entry name" value="Peptidase_C65"/>
    <property type="match status" value="1"/>
</dbReference>
<dbReference type="SUPFAM" id="SSF54001">
    <property type="entry name" value="Cysteine proteinases"/>
    <property type="match status" value="1"/>
</dbReference>
<keyword evidence="5" id="KW-0378">Hydrolase</keyword>
<dbReference type="PANTHER" id="PTHR12931">
    <property type="entry name" value="UBIQUITIN THIOLESTERASE PROTEIN OTUB"/>
    <property type="match status" value="1"/>
</dbReference>
<feature type="compositionally biased region" description="Polar residues" evidence="7">
    <location>
        <begin position="120"/>
        <end position="135"/>
    </location>
</feature>
<proteinExistence type="predicted"/>
<feature type="domain" description="OTU" evidence="8">
    <location>
        <begin position="216"/>
        <end position="422"/>
    </location>
</feature>
<dbReference type="InterPro" id="IPR038765">
    <property type="entry name" value="Papain-like_cys_pep_sf"/>
</dbReference>
<feature type="region of interest" description="Disordered" evidence="7">
    <location>
        <begin position="608"/>
        <end position="636"/>
    </location>
</feature>
<evidence type="ECO:0000256" key="7">
    <source>
        <dbReference type="SAM" id="MobiDB-lite"/>
    </source>
</evidence>
<dbReference type="Gene3D" id="1.20.1300.20">
    <property type="entry name" value="Peptidase C65 Otubain, subdomain 2"/>
    <property type="match status" value="1"/>
</dbReference>
<evidence type="ECO:0000256" key="4">
    <source>
        <dbReference type="ARBA" id="ARBA00022786"/>
    </source>
</evidence>
<dbReference type="GO" id="GO:0006508">
    <property type="term" value="P:proteolysis"/>
    <property type="evidence" value="ECO:0007669"/>
    <property type="project" value="UniProtKB-KW"/>
</dbReference>
<evidence type="ECO:0000256" key="5">
    <source>
        <dbReference type="ARBA" id="ARBA00022801"/>
    </source>
</evidence>
<dbReference type="GO" id="GO:0004843">
    <property type="term" value="F:cysteine-type deubiquitinase activity"/>
    <property type="evidence" value="ECO:0007669"/>
    <property type="project" value="UniProtKB-EC"/>
</dbReference>
<dbReference type="OrthoDB" id="18915at2759"/>
<feature type="region of interest" description="Disordered" evidence="7">
    <location>
        <begin position="107"/>
        <end position="141"/>
    </location>
</feature>
<evidence type="ECO:0000313" key="10">
    <source>
        <dbReference type="Proteomes" id="UP000033647"/>
    </source>
</evidence>
<evidence type="ECO:0000256" key="2">
    <source>
        <dbReference type="ARBA" id="ARBA00012759"/>
    </source>
</evidence>
<dbReference type="STRING" id="1047168.A0A0F4GE71"/>
<keyword evidence="4" id="KW-0833">Ubl conjugation pathway</keyword>
<dbReference type="GO" id="GO:0043130">
    <property type="term" value="F:ubiquitin binding"/>
    <property type="evidence" value="ECO:0007669"/>
    <property type="project" value="TreeGrafter"/>
</dbReference>
<sequence>MMDRRQSSVLSDSTSSSSYYHHPAQYHDSVASLAYRPLHSPLQQQQPQLLHHPDHQLQTSLLLHQQQHQPSHLFLHQQHHPAVTSTSDQQQTSSALAYQQQGLQHLHSPFHHQPSDFRQDFSSYSHQPSPNSTNSHRTRAQLRQQHRIMSSYDEAPVPALSEEELAEMQKASAAFEPEVKGPLVSHRQSTTAITTEYASADPIYQAKTALLPQKFSHYRTVRGDGACGWRAVAFGYFETLIHHGDSNRFAVEQARLTSMNNIMVQAGYDPMLIEDFFDETIDLLRQIGDAVSKGLGASEILVEKFNDAHLQMYIITHLRTLTAAWMKTREDEYAPWLIGNTVTQYCDSQVLPTYAEIDNIGLSALKDVLLSPADISLEVMYLDRSEGSEVTMHRFDPANGALPIGSVRLLYRPGHYDILYKPEDLPAPPLQQQPIATYLQYDSQTHQEPVYDLGVPDFLTMIPGISYANTSQWGGMPPSYGEVTAASNFFTNVPPQTCAGQSNPTPSMPTPQPQQIQPQPSYAATPTPTQLVPPPSQLTHDLPIRNNSHTTLAHSDFQHQLGGGPGGPFRPSFWQFEPEFMQASSCVPYQTAIFRNSHFNTAHFLNPDFQPEQWDPEDEYATSTSSGKSSRSKSGG</sequence>
<feature type="compositionally biased region" description="Low complexity" evidence="7">
    <location>
        <begin position="63"/>
        <end position="76"/>
    </location>
</feature>
<comment type="catalytic activity">
    <reaction evidence="1">
        <text>Thiol-dependent hydrolysis of ester, thioester, amide, peptide and isopeptide bonds formed by the C-terminal Gly of ubiquitin (a 76-residue protein attached to proteins as an intracellular targeting signal).</text>
        <dbReference type="EC" id="3.4.19.12"/>
    </reaction>
</comment>
<keyword evidence="6" id="KW-0788">Thiol protease</keyword>